<dbReference type="PROSITE" id="PS51257">
    <property type="entry name" value="PROKAR_LIPOPROTEIN"/>
    <property type="match status" value="1"/>
</dbReference>
<gene>
    <name evidence="2" type="primary">ycgJ_1</name>
    <name evidence="2" type="ORF">Pan241w_10810</name>
</gene>
<dbReference type="GO" id="GO:0008168">
    <property type="term" value="F:methyltransferase activity"/>
    <property type="evidence" value="ECO:0007669"/>
    <property type="project" value="UniProtKB-KW"/>
</dbReference>
<dbReference type="Pfam" id="PF13847">
    <property type="entry name" value="Methyltransf_31"/>
    <property type="match status" value="1"/>
</dbReference>
<dbReference type="PANTHER" id="PTHR42912:SF86">
    <property type="entry name" value="BLL4992 PROTEIN"/>
    <property type="match status" value="1"/>
</dbReference>
<dbReference type="OrthoDB" id="9784101at2"/>
<dbReference type="EMBL" id="CP036269">
    <property type="protein sequence ID" value="QDT41022.1"/>
    <property type="molecule type" value="Genomic_DNA"/>
</dbReference>
<name>A0A517RAV7_9PLAN</name>
<dbReference type="PANTHER" id="PTHR42912">
    <property type="entry name" value="METHYLTRANSFERASE"/>
    <property type="match status" value="1"/>
</dbReference>
<dbReference type="InterPro" id="IPR050508">
    <property type="entry name" value="Methyltransf_Superfamily"/>
</dbReference>
<feature type="domain" description="Methyltransferase" evidence="1">
    <location>
        <begin position="106"/>
        <end position="234"/>
    </location>
</feature>
<keyword evidence="2" id="KW-0808">Transferase</keyword>
<dbReference type="GO" id="GO:0032259">
    <property type="term" value="P:methylation"/>
    <property type="evidence" value="ECO:0007669"/>
    <property type="project" value="UniProtKB-KW"/>
</dbReference>
<dbReference type="SUPFAM" id="SSF53335">
    <property type="entry name" value="S-adenosyl-L-methionine-dependent methyltransferases"/>
    <property type="match status" value="1"/>
</dbReference>
<dbReference type="Gene3D" id="3.40.50.150">
    <property type="entry name" value="Vaccinia Virus protein VP39"/>
    <property type="match status" value="1"/>
</dbReference>
<dbReference type="InterPro" id="IPR025714">
    <property type="entry name" value="Methyltranfer_dom"/>
</dbReference>
<proteinExistence type="predicted"/>
<sequence length="268" mass="30020">MQNTSKNWLFQIAFIGCFGIFLADVSLTLPVNAQESAGAASKSDPQFDENPLYLYKRNHDPNGIGKFYRGREIARVMGYQGAPWLERKTREQEERLSLLPKALKLQPGMAVADIGAGSGVISVILAEHVSPGGKVYAVDVQQEMLDLLAKKLKKVGVDNIHPVLGTQKSPGLKPESIDLAIMVDVYHEFEFPYEMMLEISKALKPKGRVVLVEYRKEDPAVPIKLVHKMSEAQAKKEVSRPELNLKWKETIGVLPRQHILVFEKTTEE</sequence>
<keyword evidence="2" id="KW-0489">Methyltransferase</keyword>
<protein>
    <submittedName>
        <fullName evidence="2">Putative methyltransferase YcgJ</fullName>
        <ecNumber evidence="2">2.1.1.-</ecNumber>
    </submittedName>
</protein>
<organism evidence="2 3">
    <name type="scientific">Gimesia alba</name>
    <dbReference type="NCBI Taxonomy" id="2527973"/>
    <lineage>
        <taxon>Bacteria</taxon>
        <taxon>Pseudomonadati</taxon>
        <taxon>Planctomycetota</taxon>
        <taxon>Planctomycetia</taxon>
        <taxon>Planctomycetales</taxon>
        <taxon>Planctomycetaceae</taxon>
        <taxon>Gimesia</taxon>
    </lineage>
</organism>
<dbReference type="EC" id="2.1.1.-" evidence="2"/>
<evidence type="ECO:0000313" key="3">
    <source>
        <dbReference type="Proteomes" id="UP000317171"/>
    </source>
</evidence>
<dbReference type="InterPro" id="IPR029063">
    <property type="entry name" value="SAM-dependent_MTases_sf"/>
</dbReference>
<dbReference type="RefSeq" id="WP_145211932.1">
    <property type="nucleotide sequence ID" value="NZ_CP036269.1"/>
</dbReference>
<evidence type="ECO:0000259" key="1">
    <source>
        <dbReference type="Pfam" id="PF13847"/>
    </source>
</evidence>
<dbReference type="KEGG" id="gaz:Pan241w_10810"/>
<dbReference type="Proteomes" id="UP000317171">
    <property type="component" value="Chromosome"/>
</dbReference>
<dbReference type="CDD" id="cd02440">
    <property type="entry name" value="AdoMet_MTases"/>
    <property type="match status" value="1"/>
</dbReference>
<accession>A0A517RAV7</accession>
<keyword evidence="3" id="KW-1185">Reference proteome</keyword>
<reference evidence="2 3" key="1">
    <citation type="submission" date="2019-02" db="EMBL/GenBank/DDBJ databases">
        <title>Deep-cultivation of Planctomycetes and their phenomic and genomic characterization uncovers novel biology.</title>
        <authorList>
            <person name="Wiegand S."/>
            <person name="Jogler M."/>
            <person name="Boedeker C."/>
            <person name="Pinto D."/>
            <person name="Vollmers J."/>
            <person name="Rivas-Marin E."/>
            <person name="Kohn T."/>
            <person name="Peeters S.H."/>
            <person name="Heuer A."/>
            <person name="Rast P."/>
            <person name="Oberbeckmann S."/>
            <person name="Bunk B."/>
            <person name="Jeske O."/>
            <person name="Meyerdierks A."/>
            <person name="Storesund J.E."/>
            <person name="Kallscheuer N."/>
            <person name="Luecker S."/>
            <person name="Lage O.M."/>
            <person name="Pohl T."/>
            <person name="Merkel B.J."/>
            <person name="Hornburger P."/>
            <person name="Mueller R.-W."/>
            <person name="Bruemmer F."/>
            <person name="Labrenz M."/>
            <person name="Spormann A.M."/>
            <person name="Op den Camp H."/>
            <person name="Overmann J."/>
            <person name="Amann R."/>
            <person name="Jetten M.S.M."/>
            <person name="Mascher T."/>
            <person name="Medema M.H."/>
            <person name="Devos D.P."/>
            <person name="Kaster A.-K."/>
            <person name="Ovreas L."/>
            <person name="Rohde M."/>
            <person name="Galperin M.Y."/>
            <person name="Jogler C."/>
        </authorList>
    </citation>
    <scope>NUCLEOTIDE SEQUENCE [LARGE SCALE GENOMIC DNA]</scope>
    <source>
        <strain evidence="2 3">Pan241w</strain>
    </source>
</reference>
<evidence type="ECO:0000313" key="2">
    <source>
        <dbReference type="EMBL" id="QDT41022.1"/>
    </source>
</evidence>
<dbReference type="AlphaFoldDB" id="A0A517RAV7"/>